<dbReference type="RefSeq" id="WP_086727914.1">
    <property type="nucleotide sequence ID" value="NZ_MUBM01000208.1"/>
</dbReference>
<accession>A0ABV1WHF1</accession>
<dbReference type="EMBL" id="JBEPCU010001399">
    <property type="protein sequence ID" value="MER6983499.1"/>
    <property type="molecule type" value="Genomic_DNA"/>
</dbReference>
<reference evidence="1 2" key="1">
    <citation type="submission" date="2024-06" db="EMBL/GenBank/DDBJ databases">
        <title>The Natural Products Discovery Center: Release of the First 8490 Sequenced Strains for Exploring Actinobacteria Biosynthetic Diversity.</title>
        <authorList>
            <person name="Kalkreuter E."/>
            <person name="Kautsar S.A."/>
            <person name="Yang D."/>
            <person name="Bader C.D."/>
            <person name="Teijaro C.N."/>
            <person name="Fluegel L."/>
            <person name="Davis C.M."/>
            <person name="Simpson J.R."/>
            <person name="Lauterbach L."/>
            <person name="Steele A.D."/>
            <person name="Gui C."/>
            <person name="Meng S."/>
            <person name="Li G."/>
            <person name="Viehrig K."/>
            <person name="Ye F."/>
            <person name="Su P."/>
            <person name="Kiefer A.F."/>
            <person name="Nichols A."/>
            <person name="Cepeda A.J."/>
            <person name="Yan W."/>
            <person name="Fan B."/>
            <person name="Jiang Y."/>
            <person name="Adhikari A."/>
            <person name="Zheng C.-J."/>
            <person name="Schuster L."/>
            <person name="Cowan T.M."/>
            <person name="Smanski M.J."/>
            <person name="Chevrette M.G."/>
            <person name="De Carvalho L.P.S."/>
            <person name="Shen B."/>
        </authorList>
    </citation>
    <scope>NUCLEOTIDE SEQUENCE [LARGE SCALE GENOMIC DNA]</scope>
    <source>
        <strain evidence="1 2">NPDC000634</strain>
    </source>
</reference>
<organism evidence="1 2">
    <name type="scientific">Streptomyces carpinensis</name>
    <dbReference type="NCBI Taxonomy" id="66369"/>
    <lineage>
        <taxon>Bacteria</taxon>
        <taxon>Bacillati</taxon>
        <taxon>Actinomycetota</taxon>
        <taxon>Actinomycetes</taxon>
        <taxon>Kitasatosporales</taxon>
        <taxon>Streptomycetaceae</taxon>
        <taxon>Streptomyces</taxon>
    </lineage>
</organism>
<dbReference type="Proteomes" id="UP001458415">
    <property type="component" value="Unassembled WGS sequence"/>
</dbReference>
<sequence length="131" mass="13818">MLMLGSYALMLLLALLAHDERMLLVRDPATSALAGLLFLATCTRDTSALACLSRRLHRAAGAGMAWAPAALRFETAVWGAAPTAEAVAWFGLLDALPLQAVPGVLTAVELGVTALLLPWTIRGRRRAAAVL</sequence>
<keyword evidence="2" id="KW-1185">Reference proteome</keyword>
<proteinExistence type="predicted"/>
<name>A0ABV1WHF1_9ACTN</name>
<comment type="caution">
    <text evidence="1">The sequence shown here is derived from an EMBL/GenBank/DDBJ whole genome shotgun (WGS) entry which is preliminary data.</text>
</comment>
<gene>
    <name evidence="1" type="ORF">ABT317_42745</name>
</gene>
<evidence type="ECO:0000313" key="1">
    <source>
        <dbReference type="EMBL" id="MER6983499.1"/>
    </source>
</evidence>
<evidence type="ECO:0000313" key="2">
    <source>
        <dbReference type="Proteomes" id="UP001458415"/>
    </source>
</evidence>
<protein>
    <submittedName>
        <fullName evidence="1">Uncharacterized protein</fullName>
    </submittedName>
</protein>